<dbReference type="AlphaFoldDB" id="A0A286UI10"/>
<feature type="transmembrane region" description="Helical" evidence="2">
    <location>
        <begin position="83"/>
        <end position="101"/>
    </location>
</feature>
<feature type="domain" description="HPP transmembrane region" evidence="3">
    <location>
        <begin position="47"/>
        <end position="210"/>
    </location>
</feature>
<gene>
    <name evidence="4" type="ORF">PNOK_0417400</name>
</gene>
<dbReference type="OrthoDB" id="2016548at2759"/>
<feature type="transmembrane region" description="Helical" evidence="2">
    <location>
        <begin position="113"/>
        <end position="131"/>
    </location>
</feature>
<dbReference type="Pfam" id="PF04982">
    <property type="entry name" value="TM_HPP"/>
    <property type="match status" value="1"/>
</dbReference>
<evidence type="ECO:0000313" key="4">
    <source>
        <dbReference type="EMBL" id="PAV19241.1"/>
    </source>
</evidence>
<comment type="caution">
    <text evidence="4">The sequence shown here is derived from an EMBL/GenBank/DDBJ whole genome shotgun (WGS) entry which is preliminary data.</text>
</comment>
<keyword evidence="2" id="KW-1133">Transmembrane helix</keyword>
<keyword evidence="5" id="KW-1185">Reference proteome</keyword>
<dbReference type="InterPro" id="IPR007065">
    <property type="entry name" value="HPP"/>
</dbReference>
<keyword evidence="2" id="KW-0812">Transmembrane</keyword>
<evidence type="ECO:0000259" key="3">
    <source>
        <dbReference type="Pfam" id="PF04982"/>
    </source>
</evidence>
<sequence>MPETSRPSKPTPATPATPSMPAPRNRLSKLPTFLSYWLGYRATPPPKRPNYLIWLWSFIGAFAGLSILQAVFGHAEYFLKRKVPSIIASYGASAVLCYGAIEAPLAQPRALVGGHFISALIGLCITKLFALSSHWESLRWLAGSLSASVAIVVMQMTATTHPPAGATALLAAVNDEVFEIGWYYLPVILLSSTLILAVALLINNIQRRYPVYWFEPAAPPAPPAPAPSVSPSAYELDTYKQGKNISRVLTEGDEAGIEAMEVLEDRIV</sequence>
<protein>
    <submittedName>
        <fullName evidence="4">HPP family</fullName>
    </submittedName>
</protein>
<evidence type="ECO:0000313" key="5">
    <source>
        <dbReference type="Proteomes" id="UP000217199"/>
    </source>
</evidence>
<accession>A0A286UI10</accession>
<dbReference type="InParanoid" id="A0A286UI10"/>
<evidence type="ECO:0000256" key="2">
    <source>
        <dbReference type="SAM" id="Phobius"/>
    </source>
</evidence>
<dbReference type="PANTHER" id="PTHR33741">
    <property type="entry name" value="TRANSMEMBRANE PROTEIN DDB_G0269096-RELATED"/>
    <property type="match status" value="1"/>
</dbReference>
<feature type="region of interest" description="Disordered" evidence="1">
    <location>
        <begin position="1"/>
        <end position="26"/>
    </location>
</feature>
<feature type="transmembrane region" description="Helical" evidence="2">
    <location>
        <begin position="138"/>
        <end position="160"/>
    </location>
</feature>
<dbReference type="Proteomes" id="UP000217199">
    <property type="component" value="Unassembled WGS sequence"/>
</dbReference>
<feature type="transmembrane region" description="Helical" evidence="2">
    <location>
        <begin position="180"/>
        <end position="202"/>
    </location>
</feature>
<dbReference type="InterPro" id="IPR058581">
    <property type="entry name" value="TM_HPP"/>
</dbReference>
<name>A0A286UI10_9AGAM</name>
<feature type="transmembrane region" description="Helical" evidence="2">
    <location>
        <begin position="51"/>
        <end position="71"/>
    </location>
</feature>
<dbReference type="EMBL" id="NBII01000004">
    <property type="protein sequence ID" value="PAV19241.1"/>
    <property type="molecule type" value="Genomic_DNA"/>
</dbReference>
<keyword evidence="2" id="KW-0472">Membrane</keyword>
<reference evidence="4 5" key="1">
    <citation type="journal article" date="2017" name="Mol. Ecol.">
        <title>Comparative and population genomic landscape of Phellinus noxius: A hypervariable fungus causing root rot in trees.</title>
        <authorList>
            <person name="Chung C.L."/>
            <person name="Lee T.J."/>
            <person name="Akiba M."/>
            <person name="Lee H.H."/>
            <person name="Kuo T.H."/>
            <person name="Liu D."/>
            <person name="Ke H.M."/>
            <person name="Yokoi T."/>
            <person name="Roa M.B."/>
            <person name="Lu M.J."/>
            <person name="Chang Y.Y."/>
            <person name="Ann P.J."/>
            <person name="Tsai J.N."/>
            <person name="Chen C.Y."/>
            <person name="Tzean S.S."/>
            <person name="Ota Y."/>
            <person name="Hattori T."/>
            <person name="Sahashi N."/>
            <person name="Liou R.F."/>
            <person name="Kikuchi T."/>
            <person name="Tsai I.J."/>
        </authorList>
    </citation>
    <scope>NUCLEOTIDE SEQUENCE [LARGE SCALE GENOMIC DNA]</scope>
    <source>
        <strain evidence="4 5">FFPRI411160</strain>
    </source>
</reference>
<dbReference type="STRING" id="2282107.A0A286UI10"/>
<organism evidence="4 5">
    <name type="scientific">Pyrrhoderma noxium</name>
    <dbReference type="NCBI Taxonomy" id="2282107"/>
    <lineage>
        <taxon>Eukaryota</taxon>
        <taxon>Fungi</taxon>
        <taxon>Dikarya</taxon>
        <taxon>Basidiomycota</taxon>
        <taxon>Agaricomycotina</taxon>
        <taxon>Agaricomycetes</taxon>
        <taxon>Hymenochaetales</taxon>
        <taxon>Hymenochaetaceae</taxon>
        <taxon>Pyrrhoderma</taxon>
    </lineage>
</organism>
<evidence type="ECO:0000256" key="1">
    <source>
        <dbReference type="SAM" id="MobiDB-lite"/>
    </source>
</evidence>
<dbReference type="PANTHER" id="PTHR33741:SF5">
    <property type="entry name" value="TRANSMEMBRANE PROTEIN DDB_G0269096-RELATED"/>
    <property type="match status" value="1"/>
</dbReference>
<feature type="compositionally biased region" description="Pro residues" evidence="1">
    <location>
        <begin position="9"/>
        <end position="21"/>
    </location>
</feature>
<proteinExistence type="predicted"/>